<dbReference type="KEGG" id="siw:GH266_12280"/>
<gene>
    <name evidence="1" type="ORF">GH266_12280</name>
</gene>
<proteinExistence type="predicted"/>
<organism evidence="1 2">
    <name type="scientific">Stappia indica</name>
    <dbReference type="NCBI Taxonomy" id="538381"/>
    <lineage>
        <taxon>Bacteria</taxon>
        <taxon>Pseudomonadati</taxon>
        <taxon>Pseudomonadota</taxon>
        <taxon>Alphaproteobacteria</taxon>
        <taxon>Hyphomicrobiales</taxon>
        <taxon>Stappiaceae</taxon>
        <taxon>Stappia</taxon>
    </lineage>
</organism>
<name>A0A857C8L0_9HYPH</name>
<accession>A0A857C8L0</accession>
<protein>
    <submittedName>
        <fullName evidence="1">Uncharacterized protein</fullName>
    </submittedName>
</protein>
<evidence type="ECO:0000313" key="2">
    <source>
        <dbReference type="Proteomes" id="UP000435648"/>
    </source>
</evidence>
<dbReference type="OrthoDB" id="8452409at2"/>
<evidence type="ECO:0000313" key="1">
    <source>
        <dbReference type="EMBL" id="QGZ35208.1"/>
    </source>
</evidence>
<dbReference type="Proteomes" id="UP000435648">
    <property type="component" value="Chromosome"/>
</dbReference>
<dbReference type="AlphaFoldDB" id="A0A857C8L0"/>
<dbReference type="EMBL" id="CP046908">
    <property type="protein sequence ID" value="QGZ35208.1"/>
    <property type="molecule type" value="Genomic_DNA"/>
</dbReference>
<sequence>MGAEFLSRTKKTIRKTIDNHRVALATANLFSTIPGEKPRIYLGTISSGVAVAAGESFIAEARKSGSVTLRRGNDTVGTMDNPSTQVVSSIQQSGGVARAIVQRVHLVSGKVDVTLC</sequence>
<dbReference type="RefSeq" id="WP_036585661.1">
    <property type="nucleotide sequence ID" value="NZ_CP046908.1"/>
</dbReference>
<reference evidence="1 2" key="1">
    <citation type="submission" date="2019-12" db="EMBL/GenBank/DDBJ databases">
        <title>The genome of Stappia indica PHM037.</title>
        <authorList>
            <person name="Kacar D."/>
            <person name="Galan B."/>
            <person name="Canedo L."/>
            <person name="Rodriguez P."/>
            <person name="de la Calle F."/>
            <person name="Garcia J.L."/>
        </authorList>
    </citation>
    <scope>NUCLEOTIDE SEQUENCE [LARGE SCALE GENOMIC DNA]</scope>
    <source>
        <strain evidence="1 2">PHM037</strain>
    </source>
</reference>